<gene>
    <name evidence="11 13" type="primary">hisC</name>
    <name evidence="13" type="ORF">ACFOSS_11115</name>
</gene>
<evidence type="ECO:0000256" key="3">
    <source>
        <dbReference type="ARBA" id="ARBA00007970"/>
    </source>
</evidence>
<evidence type="ECO:0000256" key="11">
    <source>
        <dbReference type="HAMAP-Rule" id="MF_01023"/>
    </source>
</evidence>
<evidence type="ECO:0000256" key="8">
    <source>
        <dbReference type="ARBA" id="ARBA00022898"/>
    </source>
</evidence>
<protein>
    <recommendedName>
        <fullName evidence="11">Histidinol-phosphate aminotransferase</fullName>
        <ecNumber evidence="11">2.6.1.9</ecNumber>
    </recommendedName>
    <alternativeName>
        <fullName evidence="11">Imidazole acetol-phosphate transaminase</fullName>
    </alternativeName>
</protein>
<feature type="modified residue" description="N6-(pyridoxal phosphate)lysine" evidence="11">
    <location>
        <position position="218"/>
    </location>
</feature>
<dbReference type="Proteomes" id="UP001595692">
    <property type="component" value="Unassembled WGS sequence"/>
</dbReference>
<comment type="cofactor">
    <cofactor evidence="1 11">
        <name>pyridoxal 5'-phosphate</name>
        <dbReference type="ChEBI" id="CHEBI:597326"/>
    </cofactor>
</comment>
<dbReference type="GO" id="GO:0004400">
    <property type="term" value="F:histidinol-phosphate transaminase activity"/>
    <property type="evidence" value="ECO:0007669"/>
    <property type="project" value="UniProtKB-EC"/>
</dbReference>
<comment type="caution">
    <text evidence="13">The sequence shown here is derived from an EMBL/GenBank/DDBJ whole genome shotgun (WGS) entry which is preliminary data.</text>
</comment>
<keyword evidence="14" id="KW-1185">Reference proteome</keyword>
<evidence type="ECO:0000256" key="9">
    <source>
        <dbReference type="ARBA" id="ARBA00023102"/>
    </source>
</evidence>
<comment type="similarity">
    <text evidence="3 11">Belongs to the class-II pyridoxal-phosphate-dependent aminotransferase family. Histidinol-phosphate aminotransferase subfamily.</text>
</comment>
<dbReference type="PANTHER" id="PTHR42885">
    <property type="entry name" value="HISTIDINOL-PHOSPHATE AMINOTRANSFERASE-RELATED"/>
    <property type="match status" value="1"/>
</dbReference>
<evidence type="ECO:0000256" key="2">
    <source>
        <dbReference type="ARBA" id="ARBA00005011"/>
    </source>
</evidence>
<dbReference type="Gene3D" id="3.90.1150.10">
    <property type="entry name" value="Aspartate Aminotransferase, domain 1"/>
    <property type="match status" value="1"/>
</dbReference>
<dbReference type="InterPro" id="IPR015421">
    <property type="entry name" value="PyrdxlP-dep_Trfase_major"/>
</dbReference>
<dbReference type="PROSITE" id="PS00599">
    <property type="entry name" value="AA_TRANSFER_CLASS_2"/>
    <property type="match status" value="1"/>
</dbReference>
<dbReference type="RefSeq" id="WP_377152439.1">
    <property type="nucleotide sequence ID" value="NZ_JBHSAF010000014.1"/>
</dbReference>
<evidence type="ECO:0000256" key="10">
    <source>
        <dbReference type="ARBA" id="ARBA00047481"/>
    </source>
</evidence>
<evidence type="ECO:0000256" key="5">
    <source>
        <dbReference type="ARBA" id="ARBA00022576"/>
    </source>
</evidence>
<organism evidence="13 14">
    <name type="scientific">Pseudaeromonas sharmana</name>
    <dbReference type="NCBI Taxonomy" id="328412"/>
    <lineage>
        <taxon>Bacteria</taxon>
        <taxon>Pseudomonadati</taxon>
        <taxon>Pseudomonadota</taxon>
        <taxon>Gammaproteobacteria</taxon>
        <taxon>Aeromonadales</taxon>
        <taxon>Aeromonadaceae</taxon>
        <taxon>Pseudaeromonas</taxon>
    </lineage>
</organism>
<comment type="subunit">
    <text evidence="4 11">Homodimer.</text>
</comment>
<dbReference type="HAMAP" id="MF_01023">
    <property type="entry name" value="HisC_aminotrans_2"/>
    <property type="match status" value="1"/>
</dbReference>
<proteinExistence type="inferred from homology"/>
<keyword evidence="9 11" id="KW-0368">Histidine biosynthesis</keyword>
<dbReference type="EMBL" id="JBHSAF010000014">
    <property type="protein sequence ID" value="MFC3914014.1"/>
    <property type="molecule type" value="Genomic_DNA"/>
</dbReference>
<dbReference type="Gene3D" id="3.40.640.10">
    <property type="entry name" value="Type I PLP-dependent aspartate aminotransferase-like (Major domain)"/>
    <property type="match status" value="1"/>
</dbReference>
<dbReference type="PANTHER" id="PTHR42885:SF2">
    <property type="entry name" value="HISTIDINOL-PHOSPHATE AMINOTRANSFERASE"/>
    <property type="match status" value="1"/>
</dbReference>
<feature type="domain" description="Aminotransferase class I/classII large" evidence="12">
    <location>
        <begin position="43"/>
        <end position="355"/>
    </location>
</feature>
<sequence>MSAKSWLTTLACQRVQQLTPYLSARRIGGKGHIFLNANEAPRSEQYQLDCSRLNRYPECQPPEVIAAYAAYAGVTPEQVLVSRGSDEAIELLIRTFCEPGQDEILFCPPTYGMYSISAETCGVGMRTIAPLDNFQPDVPAILQALSVGAPIKVLFFCSPNNPTGTVLERASLLAILDATAGKQIVVVDEAYIEFCPQMSMADLIKDYPHLVITRTLSKGFALAGLRCGFTLANAEVISLLLKVIAPYPIPEPVAQIAAQALSADGLATMRQRVVWLNGLKAELKAQMQQLGCVREIFDDHGNFLLARFDSGSRLFQTMVEHGIILRDFSNKPMLADSVRITIGDEQEMAEVLQVLRRLSEQGVAP</sequence>
<keyword evidence="7 11" id="KW-0808">Transferase</keyword>
<keyword evidence="5 11" id="KW-0032">Aminotransferase</keyword>
<evidence type="ECO:0000256" key="1">
    <source>
        <dbReference type="ARBA" id="ARBA00001933"/>
    </source>
</evidence>
<reference evidence="14" key="1">
    <citation type="journal article" date="2019" name="Int. J. Syst. Evol. Microbiol.">
        <title>The Global Catalogue of Microorganisms (GCM) 10K type strain sequencing project: providing services to taxonomists for standard genome sequencing and annotation.</title>
        <authorList>
            <consortium name="The Broad Institute Genomics Platform"/>
            <consortium name="The Broad Institute Genome Sequencing Center for Infectious Disease"/>
            <person name="Wu L."/>
            <person name="Ma J."/>
        </authorList>
    </citation>
    <scope>NUCLEOTIDE SEQUENCE [LARGE SCALE GENOMIC DNA]</scope>
    <source>
        <strain evidence="14">CCUG 54939</strain>
    </source>
</reference>
<name>A0ABV8CQ27_9GAMM</name>
<dbReference type="InterPro" id="IPR001917">
    <property type="entry name" value="Aminotrans_II_pyridoxalP_BS"/>
</dbReference>
<dbReference type="InterPro" id="IPR015422">
    <property type="entry name" value="PyrdxlP-dep_Trfase_small"/>
</dbReference>
<dbReference type="Pfam" id="PF00155">
    <property type="entry name" value="Aminotran_1_2"/>
    <property type="match status" value="1"/>
</dbReference>
<keyword evidence="8 11" id="KW-0663">Pyridoxal phosphate</keyword>
<evidence type="ECO:0000256" key="7">
    <source>
        <dbReference type="ARBA" id="ARBA00022679"/>
    </source>
</evidence>
<evidence type="ECO:0000313" key="13">
    <source>
        <dbReference type="EMBL" id="MFC3914014.1"/>
    </source>
</evidence>
<comment type="catalytic activity">
    <reaction evidence="10 11">
        <text>L-histidinol phosphate + 2-oxoglutarate = 3-(imidazol-4-yl)-2-oxopropyl phosphate + L-glutamate</text>
        <dbReference type="Rhea" id="RHEA:23744"/>
        <dbReference type="ChEBI" id="CHEBI:16810"/>
        <dbReference type="ChEBI" id="CHEBI:29985"/>
        <dbReference type="ChEBI" id="CHEBI:57766"/>
        <dbReference type="ChEBI" id="CHEBI:57980"/>
        <dbReference type="EC" id="2.6.1.9"/>
    </reaction>
</comment>
<dbReference type="InterPro" id="IPR015424">
    <property type="entry name" value="PyrdxlP-dep_Trfase"/>
</dbReference>
<dbReference type="InterPro" id="IPR005861">
    <property type="entry name" value="HisP_aminotrans"/>
</dbReference>
<evidence type="ECO:0000259" key="12">
    <source>
        <dbReference type="Pfam" id="PF00155"/>
    </source>
</evidence>
<dbReference type="InterPro" id="IPR004839">
    <property type="entry name" value="Aminotransferase_I/II_large"/>
</dbReference>
<dbReference type="CDD" id="cd00609">
    <property type="entry name" value="AAT_like"/>
    <property type="match status" value="1"/>
</dbReference>
<evidence type="ECO:0000256" key="4">
    <source>
        <dbReference type="ARBA" id="ARBA00011738"/>
    </source>
</evidence>
<accession>A0ABV8CQ27</accession>
<comment type="pathway">
    <text evidence="2 11">Amino-acid biosynthesis; L-histidine biosynthesis; L-histidine from 5-phospho-alpha-D-ribose 1-diphosphate: step 7/9.</text>
</comment>
<dbReference type="SUPFAM" id="SSF53383">
    <property type="entry name" value="PLP-dependent transferases"/>
    <property type="match status" value="1"/>
</dbReference>
<evidence type="ECO:0000313" key="14">
    <source>
        <dbReference type="Proteomes" id="UP001595692"/>
    </source>
</evidence>
<keyword evidence="6 11" id="KW-0028">Amino-acid biosynthesis</keyword>
<dbReference type="EC" id="2.6.1.9" evidence="11"/>
<evidence type="ECO:0000256" key="6">
    <source>
        <dbReference type="ARBA" id="ARBA00022605"/>
    </source>
</evidence>
<dbReference type="NCBIfam" id="TIGR01141">
    <property type="entry name" value="hisC"/>
    <property type="match status" value="1"/>
</dbReference>